<evidence type="ECO:0000313" key="2">
    <source>
        <dbReference type="EMBL" id="KRK45436.1"/>
    </source>
</evidence>
<dbReference type="OrthoDB" id="2267522at2"/>
<sequence>MTVNKRLNQIVWQRYKWFIALFVALIVGVSMMNTVGTINSVKDTEKMTTYEYYVKQTNSDAKESKIKNHVSQLDYKKYQADMGYNDGSTILGNAWSEIFLLFIVGVGLFTSLYDLKTKFNEFIFSSGFSRRRYFWKKSGLIFITTLATIVICMIADVGIAKLFISSNYFHVSESFLVLKLGHYIAGYTAIYAVGTIVGILVNGILAATITAFGFLGSWIIFTGAFLNNSMGNPFNYASEYNMEMMGPSVPVQIVIFLILAALMMWAASYFFNNLSLEQDGPYLQFNYLKKPLLIFVTLYIGFIIGGQGRGYTKLSEMIKVGVITGIITFIVAYIVIYRPQNIWQKIQNKSSKNKS</sequence>
<dbReference type="STRING" id="1423719.FC66_GL001399"/>
<dbReference type="PANTHER" id="PTHR39177:SF1">
    <property type="entry name" value="ABC TRANSPORTER PERMEASE YTRC-RELATED"/>
    <property type="match status" value="1"/>
</dbReference>
<keyword evidence="3" id="KW-1185">Reference proteome</keyword>
<evidence type="ECO:0000256" key="1">
    <source>
        <dbReference type="SAM" id="Phobius"/>
    </source>
</evidence>
<dbReference type="PANTHER" id="PTHR39177">
    <property type="entry name" value="ABC TRANSPORTER PERMEASE YTRC-RELATED"/>
    <property type="match status" value="1"/>
</dbReference>
<dbReference type="PATRIC" id="fig|1423719.4.peg.1422"/>
<feature type="transmembrane region" description="Helical" evidence="1">
    <location>
        <begin position="212"/>
        <end position="230"/>
    </location>
</feature>
<dbReference type="AlphaFoldDB" id="A0A0R1HGB6"/>
<dbReference type="Proteomes" id="UP000051450">
    <property type="component" value="Unassembled WGS sequence"/>
</dbReference>
<reference evidence="2 3" key="1">
    <citation type="journal article" date="2015" name="Genome Announc.">
        <title>Expanding the biotechnology potential of lactobacilli through comparative genomics of 213 strains and associated genera.</title>
        <authorList>
            <person name="Sun Z."/>
            <person name="Harris H.M."/>
            <person name="McCann A."/>
            <person name="Guo C."/>
            <person name="Argimon S."/>
            <person name="Zhang W."/>
            <person name="Yang X."/>
            <person name="Jeffery I.B."/>
            <person name="Cooney J.C."/>
            <person name="Kagawa T.F."/>
            <person name="Liu W."/>
            <person name="Song Y."/>
            <person name="Salvetti E."/>
            <person name="Wrobel A."/>
            <person name="Rasinkangas P."/>
            <person name="Parkhill J."/>
            <person name="Rea M.C."/>
            <person name="O'Sullivan O."/>
            <person name="Ritari J."/>
            <person name="Douillard F.P."/>
            <person name="Paul Ross R."/>
            <person name="Yang R."/>
            <person name="Briner A.E."/>
            <person name="Felis G.E."/>
            <person name="de Vos W.M."/>
            <person name="Barrangou R."/>
            <person name="Klaenhammer T.R."/>
            <person name="Caufield P.W."/>
            <person name="Cui Y."/>
            <person name="Zhang H."/>
            <person name="O'Toole P.W."/>
        </authorList>
    </citation>
    <scope>NUCLEOTIDE SEQUENCE [LARGE SCALE GENOMIC DNA]</scope>
    <source>
        <strain evidence="2 3">DSM 15638</strain>
    </source>
</reference>
<proteinExistence type="predicted"/>
<name>A0A0R1HGB6_9LACO</name>
<comment type="caution">
    <text evidence="2">The sequence shown here is derived from an EMBL/GenBank/DDBJ whole genome shotgun (WGS) entry which is preliminary data.</text>
</comment>
<evidence type="ECO:0008006" key="4">
    <source>
        <dbReference type="Google" id="ProtNLM"/>
    </source>
</evidence>
<protein>
    <recommendedName>
        <fullName evidence="4">ABC transporter permease</fullName>
    </recommendedName>
</protein>
<organism evidence="2 3">
    <name type="scientific">Dellaglioa algida DSM 15638</name>
    <dbReference type="NCBI Taxonomy" id="1423719"/>
    <lineage>
        <taxon>Bacteria</taxon>
        <taxon>Bacillati</taxon>
        <taxon>Bacillota</taxon>
        <taxon>Bacilli</taxon>
        <taxon>Lactobacillales</taxon>
        <taxon>Lactobacillaceae</taxon>
        <taxon>Dellaglioa</taxon>
    </lineage>
</organism>
<feature type="transmembrane region" description="Helical" evidence="1">
    <location>
        <begin position="15"/>
        <end position="38"/>
    </location>
</feature>
<dbReference type="RefSeq" id="WP_057974455.1">
    <property type="nucleotide sequence ID" value="NZ_AZDI01000008.1"/>
</dbReference>
<dbReference type="EMBL" id="AZDI01000008">
    <property type="protein sequence ID" value="KRK45436.1"/>
    <property type="molecule type" value="Genomic_DNA"/>
</dbReference>
<feature type="transmembrane region" description="Helical" evidence="1">
    <location>
        <begin position="184"/>
        <end position="205"/>
    </location>
</feature>
<feature type="transmembrane region" description="Helical" evidence="1">
    <location>
        <begin position="250"/>
        <end position="271"/>
    </location>
</feature>
<feature type="transmembrane region" description="Helical" evidence="1">
    <location>
        <begin position="317"/>
        <end position="336"/>
    </location>
</feature>
<keyword evidence="1" id="KW-0812">Transmembrane</keyword>
<dbReference type="InterPro" id="IPR053046">
    <property type="entry name" value="ABC-5_transporter"/>
</dbReference>
<keyword evidence="1" id="KW-0472">Membrane</keyword>
<feature type="transmembrane region" description="Helical" evidence="1">
    <location>
        <begin position="94"/>
        <end position="115"/>
    </location>
</feature>
<feature type="transmembrane region" description="Helical" evidence="1">
    <location>
        <begin position="292"/>
        <end position="311"/>
    </location>
</feature>
<keyword evidence="1" id="KW-1133">Transmembrane helix</keyword>
<gene>
    <name evidence="2" type="ORF">FC66_GL001399</name>
</gene>
<evidence type="ECO:0000313" key="3">
    <source>
        <dbReference type="Proteomes" id="UP000051450"/>
    </source>
</evidence>
<feature type="transmembrane region" description="Helical" evidence="1">
    <location>
        <begin position="140"/>
        <end position="164"/>
    </location>
</feature>
<accession>A0A0R1HGB6</accession>